<keyword evidence="3 5" id="KW-1133">Transmembrane helix</keyword>
<comment type="subcellular location">
    <subcellularLocation>
        <location evidence="1">Membrane</location>
        <topology evidence="1">Multi-pass membrane protein</topology>
    </subcellularLocation>
</comment>
<evidence type="ECO:0000256" key="2">
    <source>
        <dbReference type="ARBA" id="ARBA00022692"/>
    </source>
</evidence>
<feature type="transmembrane region" description="Helical" evidence="5">
    <location>
        <begin position="53"/>
        <end position="71"/>
    </location>
</feature>
<evidence type="ECO:0000256" key="5">
    <source>
        <dbReference type="SAM" id="Phobius"/>
    </source>
</evidence>
<feature type="transmembrane region" description="Helical" evidence="5">
    <location>
        <begin position="142"/>
        <end position="157"/>
    </location>
</feature>
<evidence type="ECO:0000256" key="3">
    <source>
        <dbReference type="ARBA" id="ARBA00022989"/>
    </source>
</evidence>
<dbReference type="GO" id="GO:0016020">
    <property type="term" value="C:membrane"/>
    <property type="evidence" value="ECO:0007669"/>
    <property type="project" value="UniProtKB-SubCell"/>
</dbReference>
<dbReference type="InterPro" id="IPR007016">
    <property type="entry name" value="O-antigen_ligase-rel_domated"/>
</dbReference>
<feature type="transmembrane region" description="Helical" evidence="5">
    <location>
        <begin position="281"/>
        <end position="308"/>
    </location>
</feature>
<dbReference type="InterPro" id="IPR051533">
    <property type="entry name" value="WaaL-like"/>
</dbReference>
<dbReference type="PANTHER" id="PTHR37422">
    <property type="entry name" value="TEICHURONIC ACID BIOSYNTHESIS PROTEIN TUAE"/>
    <property type="match status" value="1"/>
</dbReference>
<feature type="transmembrane region" description="Helical" evidence="5">
    <location>
        <begin position="314"/>
        <end position="334"/>
    </location>
</feature>
<dbReference type="OrthoDB" id="4391260at2"/>
<accession>A0A2D2B411</accession>
<organism evidence="7 8">
    <name type="scientific">Caulobacter mirabilis</name>
    <dbReference type="NCBI Taxonomy" id="69666"/>
    <lineage>
        <taxon>Bacteria</taxon>
        <taxon>Pseudomonadati</taxon>
        <taxon>Pseudomonadota</taxon>
        <taxon>Alphaproteobacteria</taxon>
        <taxon>Caulobacterales</taxon>
        <taxon>Caulobacteraceae</taxon>
        <taxon>Caulobacter</taxon>
    </lineage>
</organism>
<gene>
    <name evidence="7" type="ORF">CSW64_09840</name>
</gene>
<evidence type="ECO:0000259" key="6">
    <source>
        <dbReference type="Pfam" id="PF04932"/>
    </source>
</evidence>
<feature type="transmembrane region" description="Helical" evidence="5">
    <location>
        <begin position="20"/>
        <end position="41"/>
    </location>
</feature>
<proteinExistence type="predicted"/>
<keyword evidence="4 5" id="KW-0472">Membrane</keyword>
<reference evidence="7 8" key="1">
    <citation type="submission" date="2017-10" db="EMBL/GenBank/DDBJ databases">
        <title>Genome sequence of Caulobacter mirabilis FWC38.</title>
        <authorList>
            <person name="Fiebig A."/>
            <person name="Crosson S."/>
        </authorList>
    </citation>
    <scope>NUCLEOTIDE SEQUENCE [LARGE SCALE GENOMIC DNA]</scope>
    <source>
        <strain evidence="7 8">FWC 38</strain>
    </source>
</reference>
<dbReference type="KEGG" id="cmb:CSW64_09840"/>
<dbReference type="EMBL" id="CP024201">
    <property type="protein sequence ID" value="ATQ44956.1"/>
    <property type="molecule type" value="Genomic_DNA"/>
</dbReference>
<evidence type="ECO:0000313" key="7">
    <source>
        <dbReference type="EMBL" id="ATQ44956.1"/>
    </source>
</evidence>
<keyword evidence="8" id="KW-1185">Reference proteome</keyword>
<feature type="transmembrane region" description="Helical" evidence="5">
    <location>
        <begin position="192"/>
        <end position="217"/>
    </location>
</feature>
<evidence type="ECO:0000256" key="4">
    <source>
        <dbReference type="ARBA" id="ARBA00023136"/>
    </source>
</evidence>
<feature type="transmembrane region" description="Helical" evidence="5">
    <location>
        <begin position="77"/>
        <end position="98"/>
    </location>
</feature>
<dbReference type="Pfam" id="PF04932">
    <property type="entry name" value="Wzy_C"/>
    <property type="match status" value="1"/>
</dbReference>
<sequence length="357" mass="38489">MPVYAGAVVVLAMRPWDAALALMRQPFLILLLVICGLSMTWSIDSGASMRRLIALYATTLTGLVLAVRFRWATMAEVMATAFAVLTLGSLVAGAVLPFGRMSDLFPGAWRGLWMEKNALGGNMAFAFSIFGAAAMLAPKRAWLWWLFAAMALGLVLLSTSKTSLVSLILGAAGLVFVWVCRRGPATGVAATWAAVLGAGLLAGFVLVASDVFLGLLGKDATLTGRTKIWAAVMRQIEERPWTGFGYAAVWDDKSGWGPLAWITRDAGFKAQHAHNSWLEQWLGMGLGGLIAWGLFYLQTLGAALVAVFREKGAYLALPFLVIYSLVSLTESIAVSYNDMRWAIFVALAVKLAWGDRD</sequence>
<dbReference type="PANTHER" id="PTHR37422:SF17">
    <property type="entry name" value="O-ANTIGEN LIGASE"/>
    <property type="match status" value="1"/>
</dbReference>
<dbReference type="AlphaFoldDB" id="A0A2D2B411"/>
<feature type="transmembrane region" description="Helical" evidence="5">
    <location>
        <begin position="164"/>
        <end position="180"/>
    </location>
</feature>
<protein>
    <submittedName>
        <fullName evidence="7">O-antigen polymerase</fullName>
    </submittedName>
</protein>
<feature type="domain" description="O-antigen ligase-related" evidence="6">
    <location>
        <begin position="147"/>
        <end position="292"/>
    </location>
</feature>
<evidence type="ECO:0000256" key="1">
    <source>
        <dbReference type="ARBA" id="ARBA00004141"/>
    </source>
</evidence>
<feature type="transmembrane region" description="Helical" evidence="5">
    <location>
        <begin position="119"/>
        <end position="136"/>
    </location>
</feature>
<keyword evidence="2 5" id="KW-0812">Transmembrane</keyword>
<dbReference type="Proteomes" id="UP000228945">
    <property type="component" value="Chromosome"/>
</dbReference>
<name>A0A2D2B411_9CAUL</name>
<evidence type="ECO:0000313" key="8">
    <source>
        <dbReference type="Proteomes" id="UP000228945"/>
    </source>
</evidence>